<feature type="compositionally biased region" description="Gly residues" evidence="1">
    <location>
        <begin position="187"/>
        <end position="199"/>
    </location>
</feature>
<name>A0AAD6T765_9AGAR</name>
<dbReference type="Proteomes" id="UP001218188">
    <property type="component" value="Unassembled WGS sequence"/>
</dbReference>
<feature type="signal peptide" evidence="2">
    <location>
        <begin position="1"/>
        <end position="21"/>
    </location>
</feature>
<feature type="chain" id="PRO_5042272440" evidence="2">
    <location>
        <begin position="22"/>
        <end position="239"/>
    </location>
</feature>
<evidence type="ECO:0000256" key="1">
    <source>
        <dbReference type="SAM" id="MobiDB-lite"/>
    </source>
</evidence>
<evidence type="ECO:0000313" key="3">
    <source>
        <dbReference type="EMBL" id="KAJ7039033.1"/>
    </source>
</evidence>
<dbReference type="AlphaFoldDB" id="A0AAD6T765"/>
<dbReference type="PANTHER" id="PTHR34883">
    <property type="entry name" value="SERINE-RICH PROTEIN, PUTATIVE-RELATED-RELATED"/>
    <property type="match status" value="1"/>
</dbReference>
<accession>A0AAD6T765</accession>
<gene>
    <name evidence="3" type="ORF">C8F04DRAFT_315559</name>
</gene>
<dbReference type="PANTHER" id="PTHR34883:SF20">
    <property type="entry name" value="PHYTOCYANIN DOMAIN-CONTAINING PROTEIN"/>
    <property type="match status" value="1"/>
</dbReference>
<feature type="compositionally biased region" description="Low complexity" evidence="1">
    <location>
        <begin position="200"/>
        <end position="209"/>
    </location>
</feature>
<dbReference type="SUPFAM" id="SSF49503">
    <property type="entry name" value="Cupredoxins"/>
    <property type="match status" value="1"/>
</dbReference>
<dbReference type="InterPro" id="IPR008972">
    <property type="entry name" value="Cupredoxin"/>
</dbReference>
<organism evidence="3 4">
    <name type="scientific">Mycena alexandri</name>
    <dbReference type="NCBI Taxonomy" id="1745969"/>
    <lineage>
        <taxon>Eukaryota</taxon>
        <taxon>Fungi</taxon>
        <taxon>Dikarya</taxon>
        <taxon>Basidiomycota</taxon>
        <taxon>Agaricomycotina</taxon>
        <taxon>Agaricomycetes</taxon>
        <taxon>Agaricomycetidae</taxon>
        <taxon>Agaricales</taxon>
        <taxon>Marasmiineae</taxon>
        <taxon>Mycenaceae</taxon>
        <taxon>Mycena</taxon>
    </lineage>
</organism>
<feature type="compositionally biased region" description="Low complexity" evidence="1">
    <location>
        <begin position="176"/>
        <end position="186"/>
    </location>
</feature>
<evidence type="ECO:0000256" key="2">
    <source>
        <dbReference type="SAM" id="SignalP"/>
    </source>
</evidence>
<evidence type="ECO:0000313" key="4">
    <source>
        <dbReference type="Proteomes" id="UP001218188"/>
    </source>
</evidence>
<sequence>MHSSSSAILVAVLALASCVAAQSASATGSATASAAPASVTHVITVANNQTADNGTAVFTPQSVNASLHDTVIFNFTEGTHSATQSTFANPCIPAHDTNSTINGFNSDLRPAGNGTAITQLVIVMNPDIINDTLWFFDQSTCGIGGVGVINAGNVTATWEPLDAFVRNAIRLNGTASTSSAAPASTGGSSGSSGSSGGSSGTSSSDGGSGSNSTGAALAVRVAPTVVLAPLLALAAALLV</sequence>
<reference evidence="3" key="1">
    <citation type="submission" date="2023-03" db="EMBL/GenBank/DDBJ databases">
        <title>Massive genome expansion in bonnet fungi (Mycena s.s.) driven by repeated elements and novel gene families across ecological guilds.</title>
        <authorList>
            <consortium name="Lawrence Berkeley National Laboratory"/>
            <person name="Harder C.B."/>
            <person name="Miyauchi S."/>
            <person name="Viragh M."/>
            <person name="Kuo A."/>
            <person name="Thoen E."/>
            <person name="Andreopoulos B."/>
            <person name="Lu D."/>
            <person name="Skrede I."/>
            <person name="Drula E."/>
            <person name="Henrissat B."/>
            <person name="Morin E."/>
            <person name="Kohler A."/>
            <person name="Barry K."/>
            <person name="LaButti K."/>
            <person name="Morin E."/>
            <person name="Salamov A."/>
            <person name="Lipzen A."/>
            <person name="Mereny Z."/>
            <person name="Hegedus B."/>
            <person name="Baldrian P."/>
            <person name="Stursova M."/>
            <person name="Weitz H."/>
            <person name="Taylor A."/>
            <person name="Grigoriev I.V."/>
            <person name="Nagy L.G."/>
            <person name="Martin F."/>
            <person name="Kauserud H."/>
        </authorList>
    </citation>
    <scope>NUCLEOTIDE SEQUENCE</scope>
    <source>
        <strain evidence="3">CBHHK200</strain>
    </source>
</reference>
<feature type="region of interest" description="Disordered" evidence="1">
    <location>
        <begin position="176"/>
        <end position="209"/>
    </location>
</feature>
<comment type="caution">
    <text evidence="3">The sequence shown here is derived from an EMBL/GenBank/DDBJ whole genome shotgun (WGS) entry which is preliminary data.</text>
</comment>
<dbReference type="InterPro" id="IPR052953">
    <property type="entry name" value="Ser-rich/MCO-related"/>
</dbReference>
<protein>
    <submittedName>
        <fullName evidence="3">Uncharacterized protein</fullName>
    </submittedName>
</protein>
<proteinExistence type="predicted"/>
<dbReference type="EMBL" id="JARJCM010000028">
    <property type="protein sequence ID" value="KAJ7039033.1"/>
    <property type="molecule type" value="Genomic_DNA"/>
</dbReference>
<dbReference type="Gene3D" id="2.60.40.420">
    <property type="entry name" value="Cupredoxins - blue copper proteins"/>
    <property type="match status" value="1"/>
</dbReference>
<keyword evidence="4" id="KW-1185">Reference proteome</keyword>
<keyword evidence="2" id="KW-0732">Signal</keyword>